<dbReference type="EMBL" id="JACEIP010000037">
    <property type="protein sequence ID" value="MBA4544372.1"/>
    <property type="molecule type" value="Genomic_DNA"/>
</dbReference>
<keyword evidence="1" id="KW-0175">Coiled coil</keyword>
<evidence type="ECO:0000256" key="2">
    <source>
        <dbReference type="SAM" id="MobiDB-lite"/>
    </source>
</evidence>
<name>A0A7W1XD58_9BACL</name>
<dbReference type="AlphaFoldDB" id="A0A7W1XD58"/>
<feature type="coiled-coil region" evidence="1">
    <location>
        <begin position="9"/>
        <end position="41"/>
    </location>
</feature>
<reference evidence="3 4" key="1">
    <citation type="submission" date="2020-07" db="EMBL/GenBank/DDBJ databases">
        <authorList>
            <person name="Feng H."/>
        </authorList>
    </citation>
    <scope>NUCLEOTIDE SEQUENCE [LARGE SCALE GENOMIC DNA]</scope>
    <source>
        <strain evidence="4">s-11</strain>
    </source>
</reference>
<dbReference type="InterPro" id="IPR010064">
    <property type="entry name" value="HK97-gp10_tail"/>
</dbReference>
<evidence type="ECO:0000313" key="3">
    <source>
        <dbReference type="EMBL" id="MBA4544372.1"/>
    </source>
</evidence>
<accession>A0A7W1XD58</accession>
<organism evidence="3 4">
    <name type="scientific">Thermoactinomyces daqus</name>
    <dbReference type="NCBI Taxonomy" id="1329516"/>
    <lineage>
        <taxon>Bacteria</taxon>
        <taxon>Bacillati</taxon>
        <taxon>Bacillota</taxon>
        <taxon>Bacilli</taxon>
        <taxon>Bacillales</taxon>
        <taxon>Thermoactinomycetaceae</taxon>
        <taxon>Thermoactinomyces</taxon>
    </lineage>
</organism>
<comment type="caution">
    <text evidence="3">The sequence shown here is derived from an EMBL/GenBank/DDBJ whole genome shotgun (WGS) entry which is preliminary data.</text>
</comment>
<sequence>MTEMEFVGMDDIILKLRQLGARAARVENEALRAGAKELQETMSRNAPGPSDKMRKHLKENIQMSRVKQKDGVKAIEVGPGKESFYAQFLEFGTSKMSPHPFVGPSIDESAPQVTEAMAEKLRKGISL</sequence>
<protein>
    <submittedName>
        <fullName evidence="3">HK97 gp10 family phage protein</fullName>
    </submittedName>
</protein>
<gene>
    <name evidence="3" type="ORF">H1164_16110</name>
</gene>
<feature type="compositionally biased region" description="Basic and acidic residues" evidence="2">
    <location>
        <begin position="117"/>
        <end position="127"/>
    </location>
</feature>
<dbReference type="OrthoDB" id="886754at2"/>
<dbReference type="NCBIfam" id="TIGR01725">
    <property type="entry name" value="phge_HK97_gp10"/>
    <property type="match status" value="1"/>
</dbReference>
<evidence type="ECO:0000313" key="4">
    <source>
        <dbReference type="Proteomes" id="UP000530514"/>
    </source>
</evidence>
<dbReference type="Pfam" id="PF04883">
    <property type="entry name" value="HK97-gp10_like"/>
    <property type="match status" value="1"/>
</dbReference>
<feature type="region of interest" description="Disordered" evidence="2">
    <location>
        <begin position="100"/>
        <end position="127"/>
    </location>
</feature>
<proteinExistence type="predicted"/>
<keyword evidence="4" id="KW-1185">Reference proteome</keyword>
<dbReference type="Proteomes" id="UP000530514">
    <property type="component" value="Unassembled WGS sequence"/>
</dbReference>
<evidence type="ECO:0000256" key="1">
    <source>
        <dbReference type="SAM" id="Coils"/>
    </source>
</evidence>